<dbReference type="InterPro" id="IPR025450">
    <property type="entry name" value="YndJ-like"/>
</dbReference>
<feature type="transmembrane region" description="Helical" evidence="1">
    <location>
        <begin position="214"/>
        <end position="233"/>
    </location>
</feature>
<dbReference type="InterPro" id="IPR018960">
    <property type="entry name" value="DUF1990"/>
</dbReference>
<sequence>MDDSLGKTALFAIAVVNVLAMVVLVPIGLSLAPGDERRVWFARHWSWVSAPAALSLLLPAGKLAVLLAVPYLVAAIALWLSTPIRDKVLQAATWSLAVAALALVANRDDWELFGFSTGLLALTVAHFHVAGFGALLLLALLARAEPGPLATAAGRVAIGGVVLVAAGFLAGAWFDQRFGDAVELVGAALLTAALWSALALLVHRSSGPDRRAALGLSGLAAVTLVLALTYAAGSAFGFSHPTLDWMVATHGLLNASAVLVTVLVLWVARPREFTTGRQLVPLGIGPERYEAAADALLRWDMHRGAGAFVDPATPVATPGLRMMSRLGPPLVGLTAPCEVLAAAHEPAGPSGASTVMHYETRPGHPFEGDERFEVRLDLPGPDGQQPVWLDVAVRSRPVRVLPKLGGPVVPLAQRTFVRLCARTLRRTPAPSRT</sequence>
<protein>
    <submittedName>
        <fullName evidence="3">YndJ family transporter</fullName>
    </submittedName>
</protein>
<reference evidence="3 4" key="1">
    <citation type="submission" date="2024-10" db="EMBL/GenBank/DDBJ databases">
        <title>The Natural Products Discovery Center: Release of the First 8490 Sequenced Strains for Exploring Actinobacteria Biosynthetic Diversity.</title>
        <authorList>
            <person name="Kalkreuter E."/>
            <person name="Kautsar S.A."/>
            <person name="Yang D."/>
            <person name="Bader C.D."/>
            <person name="Teijaro C.N."/>
            <person name="Fluegel L."/>
            <person name="Davis C.M."/>
            <person name="Simpson J.R."/>
            <person name="Lauterbach L."/>
            <person name="Steele A.D."/>
            <person name="Gui C."/>
            <person name="Meng S."/>
            <person name="Li G."/>
            <person name="Viehrig K."/>
            <person name="Ye F."/>
            <person name="Su P."/>
            <person name="Kiefer A.F."/>
            <person name="Nichols A."/>
            <person name="Cepeda A.J."/>
            <person name="Yan W."/>
            <person name="Fan B."/>
            <person name="Jiang Y."/>
            <person name="Adhikari A."/>
            <person name="Zheng C.-J."/>
            <person name="Schuster L."/>
            <person name="Cowan T.M."/>
            <person name="Smanski M.J."/>
            <person name="Chevrette M.G."/>
            <person name="De Carvalho L.P.S."/>
            <person name="Shen B."/>
        </authorList>
    </citation>
    <scope>NUCLEOTIDE SEQUENCE [LARGE SCALE GENOMIC DNA]</scope>
    <source>
        <strain evidence="3 4">NPDC049639</strain>
    </source>
</reference>
<dbReference type="PANTHER" id="PTHR34202:SF1">
    <property type="entry name" value="UPF0548 PROTEIN"/>
    <property type="match status" value="1"/>
</dbReference>
<evidence type="ECO:0000256" key="1">
    <source>
        <dbReference type="SAM" id="Phobius"/>
    </source>
</evidence>
<keyword evidence="1" id="KW-0812">Transmembrane</keyword>
<keyword evidence="1" id="KW-1133">Transmembrane helix</keyword>
<accession>A0ABW8AKF4</accession>
<feature type="transmembrane region" description="Helical" evidence="1">
    <location>
        <begin position="152"/>
        <end position="172"/>
    </location>
</feature>
<proteinExistence type="predicted"/>
<gene>
    <name evidence="3" type="ORF">ACIB24_07250</name>
</gene>
<feature type="domain" description="DUF1990" evidence="2">
    <location>
        <begin position="269"/>
        <end position="422"/>
    </location>
</feature>
<feature type="transmembrane region" description="Helical" evidence="1">
    <location>
        <begin position="112"/>
        <end position="140"/>
    </location>
</feature>
<organism evidence="3 4">
    <name type="scientific">Spongisporangium articulatum</name>
    <dbReference type="NCBI Taxonomy" id="3362603"/>
    <lineage>
        <taxon>Bacteria</taxon>
        <taxon>Bacillati</taxon>
        <taxon>Actinomycetota</taxon>
        <taxon>Actinomycetes</taxon>
        <taxon>Kineosporiales</taxon>
        <taxon>Kineosporiaceae</taxon>
        <taxon>Spongisporangium</taxon>
    </lineage>
</organism>
<feature type="transmembrane region" description="Helical" evidence="1">
    <location>
        <begin position="184"/>
        <end position="202"/>
    </location>
</feature>
<feature type="transmembrane region" description="Helical" evidence="1">
    <location>
        <begin position="9"/>
        <end position="32"/>
    </location>
</feature>
<evidence type="ECO:0000313" key="4">
    <source>
        <dbReference type="Proteomes" id="UP001612915"/>
    </source>
</evidence>
<comment type="caution">
    <text evidence="3">The sequence shown here is derived from an EMBL/GenBank/DDBJ whole genome shotgun (WGS) entry which is preliminary data.</text>
</comment>
<keyword evidence="1" id="KW-0472">Membrane</keyword>
<dbReference type="Pfam" id="PF09348">
    <property type="entry name" value="DUF1990"/>
    <property type="match status" value="1"/>
</dbReference>
<evidence type="ECO:0000313" key="3">
    <source>
        <dbReference type="EMBL" id="MFI7586855.1"/>
    </source>
</evidence>
<evidence type="ECO:0000259" key="2">
    <source>
        <dbReference type="Pfam" id="PF09348"/>
    </source>
</evidence>
<name>A0ABW8AKF4_9ACTN</name>
<dbReference type="Proteomes" id="UP001612915">
    <property type="component" value="Unassembled WGS sequence"/>
</dbReference>
<dbReference type="RefSeq" id="WP_398277388.1">
    <property type="nucleotide sequence ID" value="NZ_JBITLV010000002.1"/>
</dbReference>
<dbReference type="PANTHER" id="PTHR34202">
    <property type="entry name" value="UPF0548 PROTEIN"/>
    <property type="match status" value="1"/>
</dbReference>
<feature type="transmembrane region" description="Helical" evidence="1">
    <location>
        <begin position="245"/>
        <end position="268"/>
    </location>
</feature>
<feature type="transmembrane region" description="Helical" evidence="1">
    <location>
        <begin position="88"/>
        <end position="106"/>
    </location>
</feature>
<feature type="transmembrane region" description="Helical" evidence="1">
    <location>
        <begin position="52"/>
        <end position="81"/>
    </location>
</feature>
<dbReference type="EMBL" id="JBITLV010000002">
    <property type="protein sequence ID" value="MFI7586855.1"/>
    <property type="molecule type" value="Genomic_DNA"/>
</dbReference>
<keyword evidence="4" id="KW-1185">Reference proteome</keyword>
<dbReference type="Pfam" id="PF14158">
    <property type="entry name" value="YndJ"/>
    <property type="match status" value="1"/>
</dbReference>